<accession>A0A1G8S8Y0</accession>
<feature type="chain" id="PRO_5011597728" description="Lipoprotein" evidence="1">
    <location>
        <begin position="24"/>
        <end position="99"/>
    </location>
</feature>
<name>A0A1G8S8Y0_9BACI</name>
<sequence length="99" mass="11837">MRFQLLILGIVIVLLSACGDSEAEDRREVPVQWATSYVQQDQAVRRELQVDPPDSLDADQGPQNNYEVTDYKLTEWKYDDETYFYEIVYYNERNKKFRF</sequence>
<evidence type="ECO:0000256" key="1">
    <source>
        <dbReference type="SAM" id="SignalP"/>
    </source>
</evidence>
<protein>
    <recommendedName>
        <fullName evidence="4">Lipoprotein</fullName>
    </recommendedName>
</protein>
<feature type="signal peptide" evidence="1">
    <location>
        <begin position="1"/>
        <end position="23"/>
    </location>
</feature>
<gene>
    <name evidence="2" type="ORF">SAMN05216352_1473</name>
</gene>
<keyword evidence="1" id="KW-0732">Signal</keyword>
<dbReference type="STRING" id="930129.SAMN05216352_1473"/>
<evidence type="ECO:0000313" key="2">
    <source>
        <dbReference type="EMBL" id="SDJ25698.1"/>
    </source>
</evidence>
<dbReference type="OrthoDB" id="2678340at2"/>
<evidence type="ECO:0008006" key="4">
    <source>
        <dbReference type="Google" id="ProtNLM"/>
    </source>
</evidence>
<organism evidence="2 3">
    <name type="scientific">Alteribacillus bidgolensis</name>
    <dbReference type="NCBI Taxonomy" id="930129"/>
    <lineage>
        <taxon>Bacteria</taxon>
        <taxon>Bacillati</taxon>
        <taxon>Bacillota</taxon>
        <taxon>Bacilli</taxon>
        <taxon>Bacillales</taxon>
        <taxon>Bacillaceae</taxon>
        <taxon>Alteribacillus</taxon>
    </lineage>
</organism>
<proteinExistence type="predicted"/>
<reference evidence="2 3" key="1">
    <citation type="submission" date="2016-10" db="EMBL/GenBank/DDBJ databases">
        <authorList>
            <person name="de Groot N.N."/>
        </authorList>
    </citation>
    <scope>NUCLEOTIDE SEQUENCE [LARGE SCALE GENOMIC DNA]</scope>
    <source>
        <strain evidence="3">P4B,CCM 7963,CECT 7998,DSM 25260,IBRC-M 10614,KCTC 13821</strain>
    </source>
</reference>
<evidence type="ECO:0000313" key="3">
    <source>
        <dbReference type="Proteomes" id="UP000199017"/>
    </source>
</evidence>
<dbReference type="AlphaFoldDB" id="A0A1G8S8Y0"/>
<dbReference type="RefSeq" id="WP_091588503.1">
    <property type="nucleotide sequence ID" value="NZ_FNDU01000047.1"/>
</dbReference>
<dbReference type="Proteomes" id="UP000199017">
    <property type="component" value="Unassembled WGS sequence"/>
</dbReference>
<keyword evidence="3" id="KW-1185">Reference proteome</keyword>
<dbReference type="EMBL" id="FNDU01000047">
    <property type="protein sequence ID" value="SDJ25698.1"/>
    <property type="molecule type" value="Genomic_DNA"/>
</dbReference>
<dbReference type="PROSITE" id="PS51257">
    <property type="entry name" value="PROKAR_LIPOPROTEIN"/>
    <property type="match status" value="1"/>
</dbReference>